<dbReference type="Proteomes" id="UP000596902">
    <property type="component" value="Unassembled WGS sequence"/>
</dbReference>
<evidence type="ECO:0000313" key="7">
    <source>
        <dbReference type="EMBL" id="KAF7673903.1"/>
    </source>
</evidence>
<dbReference type="Pfam" id="PF00179">
    <property type="entry name" value="UQ_con"/>
    <property type="match status" value="1"/>
</dbReference>
<dbReference type="PANTHER" id="PTHR46573">
    <property type="entry name" value="WD REPEAT, SAM AND U-BOX DOMAIN-CONTAINING PROTEIN 1"/>
    <property type="match status" value="1"/>
</dbReference>
<dbReference type="PANTHER" id="PTHR46573:SF1">
    <property type="entry name" value="WD REPEAT, SAM AND U-BOX DOMAIN-CONTAINING PROTEIN 1"/>
    <property type="match status" value="1"/>
</dbReference>
<dbReference type="GO" id="GO:0003755">
    <property type="term" value="F:peptidyl-prolyl cis-trans isomerase activity"/>
    <property type="evidence" value="ECO:0007669"/>
    <property type="project" value="UniProtKB-KW"/>
</dbReference>
<evidence type="ECO:0000259" key="4">
    <source>
        <dbReference type="PROSITE" id="PS50127"/>
    </source>
</evidence>
<dbReference type="PROSITE" id="PS50234">
    <property type="entry name" value="VWFA"/>
    <property type="match status" value="1"/>
</dbReference>
<dbReference type="InterPro" id="IPR052085">
    <property type="entry name" value="WD-SAM-U-box"/>
</dbReference>
<dbReference type="GO" id="GO:0004842">
    <property type="term" value="F:ubiquitin-protein transferase activity"/>
    <property type="evidence" value="ECO:0007669"/>
    <property type="project" value="InterPro"/>
</dbReference>
<reference evidence="7" key="1">
    <citation type="submission" date="2020-01" db="EMBL/GenBank/DDBJ databases">
        <authorList>
            <person name="Feng Z.H.Z."/>
        </authorList>
    </citation>
    <scope>NUCLEOTIDE SEQUENCE</scope>
    <source>
        <strain evidence="7">CBS107.38</strain>
    </source>
</reference>
<feature type="region of interest" description="Disordered" evidence="3">
    <location>
        <begin position="1083"/>
        <end position="1104"/>
    </location>
</feature>
<accession>A0A8H7B2P1</accession>
<dbReference type="EMBL" id="JAAABM010000011">
    <property type="protein sequence ID" value="KAF7673903.1"/>
    <property type="molecule type" value="Genomic_DNA"/>
</dbReference>
<keyword evidence="2" id="KW-0413">Isomerase</keyword>
<dbReference type="InterPro" id="IPR036465">
    <property type="entry name" value="vWFA_dom_sf"/>
</dbReference>
<gene>
    <name evidence="7" type="ORF">GT037_007669</name>
</gene>
<evidence type="ECO:0000259" key="6">
    <source>
        <dbReference type="PROSITE" id="PS51698"/>
    </source>
</evidence>
<keyword evidence="2" id="KW-0697">Rotamase</keyword>
<dbReference type="PROSITE" id="PS51698">
    <property type="entry name" value="U_BOX"/>
    <property type="match status" value="1"/>
</dbReference>
<evidence type="ECO:0000256" key="2">
    <source>
        <dbReference type="ARBA" id="ARBA00023110"/>
    </source>
</evidence>
<dbReference type="SUPFAM" id="SSF54495">
    <property type="entry name" value="UBC-like"/>
    <property type="match status" value="1"/>
</dbReference>
<comment type="caution">
    <text evidence="7">The sequence shown here is derived from an EMBL/GenBank/DDBJ whole genome shotgun (WGS) entry which is preliminary data.</text>
</comment>
<dbReference type="Pfam" id="PF04564">
    <property type="entry name" value="U-box"/>
    <property type="match status" value="1"/>
</dbReference>
<feature type="domain" description="VWFA" evidence="5">
    <location>
        <begin position="1109"/>
        <end position="1288"/>
    </location>
</feature>
<dbReference type="GeneID" id="62205894"/>
<dbReference type="PROSITE" id="PS50127">
    <property type="entry name" value="UBC_2"/>
    <property type="match status" value="1"/>
</dbReference>
<name>A0A8H7B2P1_9PLEO</name>
<dbReference type="InterPro" id="IPR002035">
    <property type="entry name" value="VWF_A"/>
</dbReference>
<dbReference type="InterPro" id="IPR000608">
    <property type="entry name" value="UBC"/>
</dbReference>
<dbReference type="EC" id="5.2.1.8" evidence="1"/>
<dbReference type="SMART" id="SM00212">
    <property type="entry name" value="UBCc"/>
    <property type="match status" value="1"/>
</dbReference>
<dbReference type="SUPFAM" id="SSF57850">
    <property type="entry name" value="RING/U-box"/>
    <property type="match status" value="1"/>
</dbReference>
<reference evidence="7" key="2">
    <citation type="submission" date="2020-08" db="EMBL/GenBank/DDBJ databases">
        <title>Draft Genome Sequence of Cumin Blight Pathogen Alternaria burnsii.</title>
        <authorList>
            <person name="Feng Z."/>
        </authorList>
    </citation>
    <scope>NUCLEOTIDE SEQUENCE</scope>
    <source>
        <strain evidence="7">CBS107.38</strain>
    </source>
</reference>
<dbReference type="InterPro" id="IPR016135">
    <property type="entry name" value="UBQ-conjugating_enzyme/RWD"/>
</dbReference>
<feature type="domain" description="U-box" evidence="6">
    <location>
        <begin position="814"/>
        <end position="887"/>
    </location>
</feature>
<keyword evidence="8" id="KW-1185">Reference proteome</keyword>
<protein>
    <recommendedName>
        <fullName evidence="1">peptidylprolyl isomerase</fullName>
        <ecNumber evidence="1">5.2.1.8</ecNumber>
    </recommendedName>
</protein>
<dbReference type="Gene3D" id="3.10.110.10">
    <property type="entry name" value="Ubiquitin Conjugating Enzyme"/>
    <property type="match status" value="1"/>
</dbReference>
<feature type="compositionally biased region" description="Basic and acidic residues" evidence="3">
    <location>
        <begin position="1083"/>
        <end position="1101"/>
    </location>
</feature>
<feature type="domain" description="UBC core" evidence="4">
    <location>
        <begin position="1365"/>
        <end position="1507"/>
    </location>
</feature>
<evidence type="ECO:0000256" key="3">
    <source>
        <dbReference type="SAM" id="MobiDB-lite"/>
    </source>
</evidence>
<dbReference type="GO" id="GO:0016567">
    <property type="term" value="P:protein ubiquitination"/>
    <property type="evidence" value="ECO:0007669"/>
    <property type="project" value="InterPro"/>
</dbReference>
<dbReference type="InterPro" id="IPR003613">
    <property type="entry name" value="Ubox_domain"/>
</dbReference>
<dbReference type="RefSeq" id="XP_038784217.1">
    <property type="nucleotide sequence ID" value="XM_038932716.1"/>
</dbReference>
<dbReference type="CDD" id="cd16655">
    <property type="entry name" value="RING-Ubox_WDSUB1-like"/>
    <property type="match status" value="1"/>
</dbReference>
<proteinExistence type="predicted"/>
<dbReference type="Gene3D" id="3.40.50.410">
    <property type="entry name" value="von Willebrand factor, type A domain"/>
    <property type="match status" value="1"/>
</dbReference>
<evidence type="ECO:0000256" key="1">
    <source>
        <dbReference type="ARBA" id="ARBA00013194"/>
    </source>
</evidence>
<dbReference type="SUPFAM" id="SSF53300">
    <property type="entry name" value="vWA-like"/>
    <property type="match status" value="1"/>
</dbReference>
<dbReference type="InterPro" id="IPR013083">
    <property type="entry name" value="Znf_RING/FYVE/PHD"/>
</dbReference>
<evidence type="ECO:0000313" key="8">
    <source>
        <dbReference type="Proteomes" id="UP000596902"/>
    </source>
</evidence>
<evidence type="ECO:0000259" key="5">
    <source>
        <dbReference type="PROSITE" id="PS50234"/>
    </source>
</evidence>
<organism evidence="7 8">
    <name type="scientific">Alternaria burnsii</name>
    <dbReference type="NCBI Taxonomy" id="1187904"/>
    <lineage>
        <taxon>Eukaryota</taxon>
        <taxon>Fungi</taxon>
        <taxon>Dikarya</taxon>
        <taxon>Ascomycota</taxon>
        <taxon>Pezizomycotina</taxon>
        <taxon>Dothideomycetes</taxon>
        <taxon>Pleosporomycetidae</taxon>
        <taxon>Pleosporales</taxon>
        <taxon>Pleosporineae</taxon>
        <taxon>Pleosporaceae</taxon>
        <taxon>Alternaria</taxon>
        <taxon>Alternaria sect. Alternaria</taxon>
    </lineage>
</organism>
<dbReference type="CDD" id="cd00198">
    <property type="entry name" value="vWFA"/>
    <property type="match status" value="1"/>
</dbReference>
<dbReference type="SMART" id="SM00504">
    <property type="entry name" value="Ubox"/>
    <property type="match status" value="1"/>
</dbReference>
<dbReference type="Gene3D" id="3.30.40.10">
    <property type="entry name" value="Zinc/RING finger domain, C3HC4 (zinc finger)"/>
    <property type="match status" value="1"/>
</dbReference>
<sequence length="1507" mass="169556">MARYTVNVAARGRRASLLVVLSPSQLCSALHDRVKSRLPALATKLGLTDAKQPQITLHLERNDGPMLNLEELLSDVLPDPKETVYAVVDIHEEQSASSIPPQLATSGRSTKTLHIRVITPESAQSRTNVVSLISTPVSTKCTLKHLKGIIQEHLGFPTEEGACPALECNCSFARNIDDNAVLNVDRTEDHDALHTAILVHSNNVVVAIPVDDNKLSTIQRAMNSYMERILERKLSDKFTNVLGGVVDTGVQLSGDKSHLKLPIMANCSERCHSHRQDQGRQSGHDAAQRALVVDIHTSECPLEITAHNADITIEAARLEDCAVNGILDIYAVQRWKLGQNERVDQGKAGIFKKSESWEHHIGQTDRGLASLLSTLRVFTELTGDQSMVDGQRDSVLHMIHLLTQFPPAVRAAHILMRGETPGLPERAALAQCLYEVLKSVVPLQTVRSDPKRFFEGSRLLFGLILEKAKNMKINLGENSTLPYIGMKVYDLRNLITMHPVLSESVQTMSGLVDRPLQSGLNSRLNMDRIAKVSGGTRTQVLVFDPDAVRTSSRYVDSNDVKNVISPAEYVDLTYLANLCSRNQLSVIPPARLASASAPVLTLDRDGFLAVYVGRAGCAEAGRDILMFRPASMSEEEAVDVSIITQLLEPILAQRKADGSIVFEAYGDSHRKLTAPDETTMICVDLSSSMDERCGFDDIQNSEDAEEEMQEQVRSTVAPPQAPVEENSAFDLPGPDELKEYIRSHESYDDFIAIVGTGKDDYHRRQNAKKVFEILKQLHDQRIESKRKQLEGLRPGEAIPKLHKTLPTTESPGFEVPPEYHCPISSNVMEDPVTTVDGFTYERKEIERWLRFNERSPFTNLILPSNDLRPNVHMQEQITAYMNGSDIMAKYTQSGNRTRPSSSTMRITFRSPLETRSMGLPRELKVADLWEIAFRLTKGRYTSYELRHRDVRIPETQELAVNMINAAYEVFITALESTASSTNNGLEELCLIKVYRNHYQDSVVSYWTPKQTTKSLASAVFRHYRQRFMDMSTYRVEQPFIFWTRLHDTRDNHIAGTPVYDHWRSMAPYFNSTDSTGKLATESVVDKNSNDDVSDDTDHKDPAPGTRPLVFKVFLGGSPRSSKKRDTLSRLDVLKQMFDAYVNRLLAYNFQTHLGLVTFSNKSSLSQKITNAFEQFRHKLNKVKASGDTAIWDSIALAQDQLLEYAKQYPKAKLRIICISDGEDNKSKIEAHSLPSSLYRSGIVVDSFCLGDESDNADLKSTSYLVGWYVFQPNSLEEAMAICEMEPVLSLSERPDKAPKNTVYHRNYLANPGLYSFRVTQEIVKVEKVSRHELPDRKQHPQLAEPFVELGHFNKVTATNRTGDTVRLSRIHNEIRNSGAKPHLHYDVYISESNMGLWKDVMQGPDDSTYAGGAFLLYLEMGNNYPMSPPEARFITPIYHPNINRHDLIDTIYLLLLVPEFSDPISTVVTLNYHWDEVQFKEDAQRHIEKHASKSRESWRNEIVGQAE</sequence>